<keyword evidence="12" id="KW-1185">Reference proteome</keyword>
<evidence type="ECO:0000313" key="12">
    <source>
        <dbReference type="Proteomes" id="UP001321506"/>
    </source>
</evidence>
<dbReference type="InterPro" id="IPR003374">
    <property type="entry name" value="ApbE-like_sf"/>
</dbReference>
<evidence type="ECO:0000256" key="5">
    <source>
        <dbReference type="ARBA" id="ARBA00022679"/>
    </source>
</evidence>
<evidence type="ECO:0000256" key="9">
    <source>
        <dbReference type="ARBA" id="ARBA00031306"/>
    </source>
</evidence>
<dbReference type="Pfam" id="PF02424">
    <property type="entry name" value="ApbE"/>
    <property type="match status" value="2"/>
</dbReference>
<name>A0AAW6T8X0_9MICO</name>
<dbReference type="EC" id="2.7.1.180" evidence="2"/>
<comment type="cofactor">
    <cofactor evidence="1">
        <name>Mg(2+)</name>
        <dbReference type="ChEBI" id="CHEBI:18420"/>
    </cofactor>
</comment>
<comment type="caution">
    <text evidence="11">The sequence shown here is derived from an EMBL/GenBank/DDBJ whole genome shotgun (WGS) entry which is preliminary data.</text>
</comment>
<dbReference type="AlphaFoldDB" id="A0AAW6T8X0"/>
<dbReference type="RefSeq" id="WP_281488579.1">
    <property type="nucleotide sequence ID" value="NZ_JASATX010000002.1"/>
</dbReference>
<dbReference type="InterPro" id="IPR024932">
    <property type="entry name" value="ApbE"/>
</dbReference>
<evidence type="ECO:0000256" key="7">
    <source>
        <dbReference type="ARBA" id="ARBA00022827"/>
    </source>
</evidence>
<evidence type="ECO:0000256" key="10">
    <source>
        <dbReference type="ARBA" id="ARBA00048540"/>
    </source>
</evidence>
<keyword evidence="7" id="KW-0274">FAD</keyword>
<keyword evidence="5 11" id="KW-0808">Transferase</keyword>
<dbReference type="PANTHER" id="PTHR30040">
    <property type="entry name" value="THIAMINE BIOSYNTHESIS LIPOPROTEIN APBE"/>
    <property type="match status" value="1"/>
</dbReference>
<evidence type="ECO:0000256" key="2">
    <source>
        <dbReference type="ARBA" id="ARBA00011955"/>
    </source>
</evidence>
<keyword evidence="8" id="KW-0460">Magnesium</keyword>
<gene>
    <name evidence="11" type="ORF">QF206_07470</name>
</gene>
<evidence type="ECO:0000256" key="4">
    <source>
        <dbReference type="ARBA" id="ARBA00022630"/>
    </source>
</evidence>
<dbReference type="EMBL" id="JASATX010000002">
    <property type="protein sequence ID" value="MDI2098803.1"/>
    <property type="molecule type" value="Genomic_DNA"/>
</dbReference>
<protein>
    <recommendedName>
        <fullName evidence="3">FAD:protein FMN transferase</fullName>
        <ecNumber evidence="2">2.7.1.180</ecNumber>
    </recommendedName>
    <alternativeName>
        <fullName evidence="9">Flavin transferase</fullName>
    </alternativeName>
</protein>
<dbReference type="GO" id="GO:0016740">
    <property type="term" value="F:transferase activity"/>
    <property type="evidence" value="ECO:0007669"/>
    <property type="project" value="UniProtKB-KW"/>
</dbReference>
<comment type="catalytic activity">
    <reaction evidence="10">
        <text>L-threonyl-[protein] + FAD = FMN-L-threonyl-[protein] + AMP + H(+)</text>
        <dbReference type="Rhea" id="RHEA:36847"/>
        <dbReference type="Rhea" id="RHEA-COMP:11060"/>
        <dbReference type="Rhea" id="RHEA-COMP:11061"/>
        <dbReference type="ChEBI" id="CHEBI:15378"/>
        <dbReference type="ChEBI" id="CHEBI:30013"/>
        <dbReference type="ChEBI" id="CHEBI:57692"/>
        <dbReference type="ChEBI" id="CHEBI:74257"/>
        <dbReference type="ChEBI" id="CHEBI:456215"/>
        <dbReference type="EC" id="2.7.1.180"/>
    </reaction>
</comment>
<keyword evidence="6" id="KW-0479">Metal-binding</keyword>
<reference evidence="11 12" key="1">
    <citation type="submission" date="2023-04" db="EMBL/GenBank/DDBJ databases">
        <title>Klugiella caeni sp. nov. isolated from the sludge of biochemical tank.</title>
        <authorList>
            <person name="Geng K."/>
        </authorList>
    </citation>
    <scope>NUCLEOTIDE SEQUENCE [LARGE SCALE GENOMIC DNA]</scope>
    <source>
        <strain evidence="11 12">YN-L-19</strain>
    </source>
</reference>
<evidence type="ECO:0000256" key="6">
    <source>
        <dbReference type="ARBA" id="ARBA00022723"/>
    </source>
</evidence>
<dbReference type="Gene3D" id="3.10.520.10">
    <property type="entry name" value="ApbE-like domains"/>
    <property type="match status" value="2"/>
</dbReference>
<organism evidence="11 12">
    <name type="scientific">Ruicaihuangia caeni</name>
    <dbReference type="NCBI Taxonomy" id="3042517"/>
    <lineage>
        <taxon>Bacteria</taxon>
        <taxon>Bacillati</taxon>
        <taxon>Actinomycetota</taxon>
        <taxon>Actinomycetes</taxon>
        <taxon>Micrococcales</taxon>
        <taxon>Microbacteriaceae</taxon>
        <taxon>Ruicaihuangia</taxon>
    </lineage>
</organism>
<accession>A0AAW6T8X0</accession>
<evidence type="ECO:0000256" key="8">
    <source>
        <dbReference type="ARBA" id="ARBA00022842"/>
    </source>
</evidence>
<keyword evidence="4" id="KW-0285">Flavoprotein</keyword>
<evidence type="ECO:0000313" key="11">
    <source>
        <dbReference type="EMBL" id="MDI2098803.1"/>
    </source>
</evidence>
<dbReference type="GO" id="GO:0046872">
    <property type="term" value="F:metal ion binding"/>
    <property type="evidence" value="ECO:0007669"/>
    <property type="project" value="UniProtKB-KW"/>
</dbReference>
<proteinExistence type="predicted"/>
<dbReference type="SUPFAM" id="SSF143631">
    <property type="entry name" value="ApbE-like"/>
    <property type="match status" value="1"/>
</dbReference>
<sequence length="250" mass="26492">MTRVHWETMGTVVSLLTAARIEDAVIAEVRSALAKVDARFSLYRPDSELTRIAAGELRLEHASPELLDAYAAALEWRTLTDGAFTAHRPDGVIDLSGIVKAMAMRDAAEVLRAAGEENWMLGVGGDLLWSPDASDHTIGIVDPDDRRRLLTAVRLDASRLALATSGSAERGEHIWNLPDLAVSPFTQVTVAAGDIVTADVLATAIVAGGEQTLDLASAHWNIDVLAVARGGTIRATPGMREAIARAAAAA</sequence>
<evidence type="ECO:0000256" key="1">
    <source>
        <dbReference type="ARBA" id="ARBA00001946"/>
    </source>
</evidence>
<dbReference type="Proteomes" id="UP001321506">
    <property type="component" value="Unassembled WGS sequence"/>
</dbReference>
<evidence type="ECO:0000256" key="3">
    <source>
        <dbReference type="ARBA" id="ARBA00016337"/>
    </source>
</evidence>
<dbReference type="PANTHER" id="PTHR30040:SF2">
    <property type="entry name" value="FAD:PROTEIN FMN TRANSFERASE"/>
    <property type="match status" value="1"/>
</dbReference>